<name>A0AAD7ZVR2_DIPPU</name>
<evidence type="ECO:0008006" key="14">
    <source>
        <dbReference type="Google" id="ProtNLM"/>
    </source>
</evidence>
<organism evidence="12 13">
    <name type="scientific">Diploptera punctata</name>
    <name type="common">Pacific beetle cockroach</name>
    <dbReference type="NCBI Taxonomy" id="6984"/>
    <lineage>
        <taxon>Eukaryota</taxon>
        <taxon>Metazoa</taxon>
        <taxon>Ecdysozoa</taxon>
        <taxon>Arthropoda</taxon>
        <taxon>Hexapoda</taxon>
        <taxon>Insecta</taxon>
        <taxon>Pterygota</taxon>
        <taxon>Neoptera</taxon>
        <taxon>Polyneoptera</taxon>
        <taxon>Dictyoptera</taxon>
        <taxon>Blattodea</taxon>
        <taxon>Blaberoidea</taxon>
        <taxon>Blaberidae</taxon>
        <taxon>Diplopterinae</taxon>
        <taxon>Diploptera</taxon>
    </lineage>
</organism>
<dbReference type="PANTHER" id="PTHR10585">
    <property type="entry name" value="ER LUMEN PROTEIN RETAINING RECEPTOR"/>
    <property type="match status" value="1"/>
</dbReference>
<evidence type="ECO:0000256" key="7">
    <source>
        <dbReference type="ARBA" id="ARBA00022927"/>
    </source>
</evidence>
<keyword evidence="10" id="KW-0675">Receptor</keyword>
<evidence type="ECO:0000256" key="2">
    <source>
        <dbReference type="ARBA" id="ARBA00010120"/>
    </source>
</evidence>
<evidence type="ECO:0000256" key="1">
    <source>
        <dbReference type="ARBA" id="ARBA00004477"/>
    </source>
</evidence>
<comment type="subcellular location">
    <subcellularLocation>
        <location evidence="1">Endoplasmic reticulum membrane</location>
        <topology evidence="1">Multi-pass membrane protein</topology>
    </subcellularLocation>
</comment>
<dbReference type="Proteomes" id="UP001233999">
    <property type="component" value="Unassembled WGS sequence"/>
</dbReference>
<comment type="caution">
    <text evidence="12">The sequence shown here is derived from an EMBL/GenBank/DDBJ whole genome shotgun (WGS) entry which is preliminary data.</text>
</comment>
<keyword evidence="7" id="KW-0653">Protein transport</keyword>
<keyword evidence="4 11" id="KW-0812">Transmembrane</keyword>
<keyword evidence="3" id="KW-0813">Transport</keyword>
<dbReference type="GO" id="GO:0015031">
    <property type="term" value="P:protein transport"/>
    <property type="evidence" value="ECO:0007669"/>
    <property type="project" value="UniProtKB-KW"/>
</dbReference>
<evidence type="ECO:0000256" key="4">
    <source>
        <dbReference type="ARBA" id="ARBA00022692"/>
    </source>
</evidence>
<keyword evidence="9 11" id="KW-0472">Membrane</keyword>
<dbReference type="AlphaFoldDB" id="A0AAD7ZVR2"/>
<evidence type="ECO:0000256" key="8">
    <source>
        <dbReference type="ARBA" id="ARBA00022989"/>
    </source>
</evidence>
<feature type="transmembrane region" description="Helical" evidence="11">
    <location>
        <begin position="61"/>
        <end position="81"/>
    </location>
</feature>
<keyword evidence="13" id="KW-1185">Reference proteome</keyword>
<keyword evidence="5" id="KW-0256">Endoplasmic reticulum</keyword>
<gene>
    <name evidence="12" type="ORF">L9F63_018999</name>
</gene>
<dbReference type="EMBL" id="JASPKZ010006086">
    <property type="protein sequence ID" value="KAJ9587568.1"/>
    <property type="molecule type" value="Genomic_DNA"/>
</dbReference>
<proteinExistence type="inferred from homology"/>
<dbReference type="GO" id="GO:0016192">
    <property type="term" value="P:vesicle-mediated transport"/>
    <property type="evidence" value="ECO:0007669"/>
    <property type="project" value="UniProtKB-KW"/>
</dbReference>
<dbReference type="GO" id="GO:0005789">
    <property type="term" value="C:endoplasmic reticulum membrane"/>
    <property type="evidence" value="ECO:0007669"/>
    <property type="project" value="UniProtKB-SubCell"/>
</dbReference>
<feature type="non-terminal residue" evidence="12">
    <location>
        <position position="111"/>
    </location>
</feature>
<keyword evidence="6" id="KW-0931">ER-Golgi transport</keyword>
<keyword evidence="8 11" id="KW-1133">Transmembrane helix</keyword>
<dbReference type="Pfam" id="PF00810">
    <property type="entry name" value="ER_lumen_recept"/>
    <property type="match status" value="1"/>
</dbReference>
<evidence type="ECO:0000256" key="10">
    <source>
        <dbReference type="ARBA" id="ARBA00023170"/>
    </source>
</evidence>
<evidence type="ECO:0000256" key="11">
    <source>
        <dbReference type="SAM" id="Phobius"/>
    </source>
</evidence>
<evidence type="ECO:0000256" key="3">
    <source>
        <dbReference type="ARBA" id="ARBA00022448"/>
    </source>
</evidence>
<evidence type="ECO:0000256" key="5">
    <source>
        <dbReference type="ARBA" id="ARBA00022824"/>
    </source>
</evidence>
<dbReference type="PRINTS" id="PR00660">
    <property type="entry name" value="ERLUMENR"/>
</dbReference>
<comment type="similarity">
    <text evidence="2">Belongs to the ERD2 family.</text>
</comment>
<evidence type="ECO:0000256" key="6">
    <source>
        <dbReference type="ARBA" id="ARBA00022892"/>
    </source>
</evidence>
<dbReference type="InterPro" id="IPR000133">
    <property type="entry name" value="ER_ret_rcpt"/>
</dbReference>
<feature type="transmembrane region" description="Helical" evidence="11">
    <location>
        <begin position="34"/>
        <end position="55"/>
    </location>
</feature>
<accession>A0AAD7ZVR2</accession>
<dbReference type="GO" id="GO:0006621">
    <property type="term" value="P:protein retention in ER lumen"/>
    <property type="evidence" value="ECO:0007669"/>
    <property type="project" value="InterPro"/>
</dbReference>
<protein>
    <recommendedName>
        <fullName evidence="14">ER lumen protein-retaining receptor</fullName>
    </recommendedName>
</protein>
<dbReference type="GO" id="GO:0046923">
    <property type="term" value="F:ER retention sequence binding"/>
    <property type="evidence" value="ECO:0007669"/>
    <property type="project" value="InterPro"/>
</dbReference>
<reference evidence="12" key="1">
    <citation type="journal article" date="2023" name="IScience">
        <title>Live-bearing cockroach genome reveals convergent evolutionary mechanisms linked to viviparity in insects and beyond.</title>
        <authorList>
            <person name="Fouks B."/>
            <person name="Harrison M.C."/>
            <person name="Mikhailova A.A."/>
            <person name="Marchal E."/>
            <person name="English S."/>
            <person name="Carruthers M."/>
            <person name="Jennings E.C."/>
            <person name="Chiamaka E.L."/>
            <person name="Frigard R.A."/>
            <person name="Pippel M."/>
            <person name="Attardo G.M."/>
            <person name="Benoit J.B."/>
            <person name="Bornberg-Bauer E."/>
            <person name="Tobe S.S."/>
        </authorList>
    </citation>
    <scope>NUCLEOTIDE SEQUENCE</scope>
    <source>
        <strain evidence="12">Stay&amp;Tobe</strain>
    </source>
</reference>
<sequence>YMLWICSELLEAVAIIPQMYYVSKAGTSEKIVDYYIYGLAQYKVLYVLSWVYGYYIEEYYMDIYSVIPGIIQCLIYFYYFFTKFDSKMQRIYHLQIPAKRIISQKKKCNLH</sequence>
<reference evidence="12" key="2">
    <citation type="submission" date="2023-05" db="EMBL/GenBank/DDBJ databases">
        <authorList>
            <person name="Fouks B."/>
        </authorList>
    </citation>
    <scope>NUCLEOTIDE SEQUENCE</scope>
    <source>
        <strain evidence="12">Stay&amp;Tobe</strain>
        <tissue evidence="12">Testes</tissue>
    </source>
</reference>
<evidence type="ECO:0000313" key="12">
    <source>
        <dbReference type="EMBL" id="KAJ9587568.1"/>
    </source>
</evidence>
<evidence type="ECO:0000256" key="9">
    <source>
        <dbReference type="ARBA" id="ARBA00023136"/>
    </source>
</evidence>
<evidence type="ECO:0000313" key="13">
    <source>
        <dbReference type="Proteomes" id="UP001233999"/>
    </source>
</evidence>